<dbReference type="AlphaFoldDB" id="A0A3M9MR16"/>
<dbReference type="RefSeq" id="WP_123133792.1">
    <property type="nucleotide sequence ID" value="NZ_RJJE01000017.1"/>
</dbReference>
<feature type="signal peptide" evidence="1">
    <location>
        <begin position="1"/>
        <end position="19"/>
    </location>
</feature>
<protein>
    <recommendedName>
        <fullName evidence="2">Transglutaminase-like domain-containing protein</fullName>
    </recommendedName>
</protein>
<gene>
    <name evidence="3" type="ORF">EFA69_14345</name>
</gene>
<dbReference type="InterPro" id="IPR052557">
    <property type="entry name" value="CAP/Cytokinesis_protein"/>
</dbReference>
<keyword evidence="4" id="KW-1185">Reference proteome</keyword>
<dbReference type="Gene3D" id="3.10.620.30">
    <property type="match status" value="1"/>
</dbReference>
<accession>A0A3M9MR16</accession>
<reference evidence="3 4" key="1">
    <citation type="submission" date="2018-11" db="EMBL/GenBank/DDBJ databases">
        <title>Rufibacter latericius sp. nov., isolated from water in Baiyang Lake.</title>
        <authorList>
            <person name="Yang Y."/>
        </authorList>
    </citation>
    <scope>NUCLEOTIDE SEQUENCE [LARGE SCALE GENOMIC DNA]</scope>
    <source>
        <strain evidence="3 4">MCC P1</strain>
    </source>
</reference>
<dbReference type="PANTHER" id="PTHR46333">
    <property type="entry name" value="CYTOKINESIS PROTEIN 3"/>
    <property type="match status" value="1"/>
</dbReference>
<keyword evidence="1" id="KW-0732">Signal</keyword>
<evidence type="ECO:0000313" key="4">
    <source>
        <dbReference type="Proteomes" id="UP000271010"/>
    </source>
</evidence>
<organism evidence="3 4">
    <name type="scientific">Rufibacter immobilis</name>
    <dbReference type="NCBI Taxonomy" id="1348778"/>
    <lineage>
        <taxon>Bacteria</taxon>
        <taxon>Pseudomonadati</taxon>
        <taxon>Bacteroidota</taxon>
        <taxon>Cytophagia</taxon>
        <taxon>Cytophagales</taxon>
        <taxon>Hymenobacteraceae</taxon>
        <taxon>Rufibacter</taxon>
    </lineage>
</organism>
<evidence type="ECO:0000259" key="2">
    <source>
        <dbReference type="SMART" id="SM00460"/>
    </source>
</evidence>
<dbReference type="Pfam" id="PF01841">
    <property type="entry name" value="Transglut_core"/>
    <property type="match status" value="1"/>
</dbReference>
<dbReference type="PANTHER" id="PTHR46333:SF2">
    <property type="entry name" value="CYTOKINESIS PROTEIN 3"/>
    <property type="match status" value="1"/>
</dbReference>
<name>A0A3M9MR16_9BACT</name>
<sequence>MPRLLFLFFFLPLVLQAQAQSVPAKATPVVSALAIPSAQTKTTQALATYLNSHLETEEDKVHAIFFWLVSNIAYDVKTFTNAPLYYEREALIRQTMATRKALCQGYAEVFLDLCTKTDIQAHLITGFILPKGTAKPMTHAWCAAQVNGQWYLFDPTWGAGFVENGVFVKKLNPRHFKVSPAEMIKTHMPFDPLWQLLEQPVSYQQFLSSSPTTLKPKTVFAYKDTLKAYASAAEKARLVGAIRRMESQKVIPPVVLEQLNQSKKNLAVFRKNEAVDLFNTAVSAYNKGIDGLNGFIRLKNNQFKTAKREQDIRQQITGHKKYFSEARELLQRLHPLDNTSLLLSVQSLHQKVAEGLQEIEKQEKFLEVYFSTAPARRHTLFYRQAIAERQ</sequence>
<feature type="chain" id="PRO_5017976574" description="Transglutaminase-like domain-containing protein" evidence="1">
    <location>
        <begin position="20"/>
        <end position="390"/>
    </location>
</feature>
<dbReference type="EMBL" id="RJJE01000017">
    <property type="protein sequence ID" value="RNI27323.1"/>
    <property type="molecule type" value="Genomic_DNA"/>
</dbReference>
<proteinExistence type="predicted"/>
<dbReference type="OrthoDB" id="9788327at2"/>
<dbReference type="SUPFAM" id="SSF54001">
    <property type="entry name" value="Cysteine proteinases"/>
    <property type="match status" value="1"/>
</dbReference>
<dbReference type="InterPro" id="IPR002931">
    <property type="entry name" value="Transglutaminase-like"/>
</dbReference>
<dbReference type="SMART" id="SM00460">
    <property type="entry name" value="TGc"/>
    <property type="match status" value="1"/>
</dbReference>
<dbReference type="InterPro" id="IPR038765">
    <property type="entry name" value="Papain-like_cys_pep_sf"/>
</dbReference>
<evidence type="ECO:0000256" key="1">
    <source>
        <dbReference type="SAM" id="SignalP"/>
    </source>
</evidence>
<feature type="domain" description="Transglutaminase-like" evidence="2">
    <location>
        <begin position="95"/>
        <end position="157"/>
    </location>
</feature>
<comment type="caution">
    <text evidence="3">The sequence shown here is derived from an EMBL/GenBank/DDBJ whole genome shotgun (WGS) entry which is preliminary data.</text>
</comment>
<evidence type="ECO:0000313" key="3">
    <source>
        <dbReference type="EMBL" id="RNI27323.1"/>
    </source>
</evidence>
<dbReference type="Proteomes" id="UP000271010">
    <property type="component" value="Unassembled WGS sequence"/>
</dbReference>
<dbReference type="GO" id="GO:0005737">
    <property type="term" value="C:cytoplasm"/>
    <property type="evidence" value="ECO:0007669"/>
    <property type="project" value="TreeGrafter"/>
</dbReference>